<sequence length="110" mass="12771">MEEKDLLKKIHNLESQLQAYQNKEQYINDGVVKTKEVYDVARHNAEKIIARAVMIAHDLKADLNNLIDALEADQSVANLRRLIQKYQKIFAINKEEVKLLSEKLVNKVKK</sequence>
<dbReference type="Proteomes" id="UP000231179">
    <property type="component" value="Chromosome"/>
</dbReference>
<reference evidence="1 2" key="1">
    <citation type="submission" date="2017-11" db="EMBL/GenBank/DDBJ databases">
        <title>Complete genome sequence of Spiroplasma clarkii CN-5 (DSM 19994).</title>
        <authorList>
            <person name="Tsai Y.-M."/>
            <person name="Chang A."/>
            <person name="Lo W.-S."/>
            <person name="Kuo C.-H."/>
        </authorList>
    </citation>
    <scope>NUCLEOTIDE SEQUENCE [LARGE SCALE GENOMIC DNA]</scope>
    <source>
        <strain evidence="1 2">CN-5</strain>
    </source>
</reference>
<name>A0A1Y0L0W7_9MOLU</name>
<dbReference type="AlphaFoldDB" id="A0A1Y0L0W7"/>
<proteinExistence type="predicted"/>
<evidence type="ECO:0000313" key="1">
    <source>
        <dbReference type="EMBL" id="ATX70836.1"/>
    </source>
</evidence>
<dbReference type="RefSeq" id="WP_100254395.1">
    <property type="nucleotide sequence ID" value="NZ_CP015819.1"/>
</dbReference>
<dbReference type="KEGG" id="scla:SCLARK_00789"/>
<dbReference type="OrthoDB" id="389627at2"/>
<protein>
    <submittedName>
        <fullName evidence="1">Uncharacterized protein</fullName>
    </submittedName>
</protein>
<organism evidence="1 2">
    <name type="scientific">Spiroplasma clarkii</name>
    <dbReference type="NCBI Taxonomy" id="2139"/>
    <lineage>
        <taxon>Bacteria</taxon>
        <taxon>Bacillati</taxon>
        <taxon>Mycoplasmatota</taxon>
        <taxon>Mollicutes</taxon>
        <taxon>Entomoplasmatales</taxon>
        <taxon>Spiroplasmataceae</taxon>
        <taxon>Spiroplasma</taxon>
    </lineage>
</organism>
<gene>
    <name evidence="1" type="ORF">SCLAR_v1c05170</name>
</gene>
<accession>A0A1Y0L0W7</accession>
<dbReference type="EMBL" id="CP024870">
    <property type="protein sequence ID" value="ATX70836.1"/>
    <property type="molecule type" value="Genomic_DNA"/>
</dbReference>
<evidence type="ECO:0000313" key="2">
    <source>
        <dbReference type="Proteomes" id="UP000231179"/>
    </source>
</evidence>
<keyword evidence="2" id="KW-1185">Reference proteome</keyword>